<dbReference type="CDD" id="cd00093">
    <property type="entry name" value="HTH_XRE"/>
    <property type="match status" value="1"/>
</dbReference>
<dbReference type="PROSITE" id="PS50943">
    <property type="entry name" value="HTH_CROC1"/>
    <property type="match status" value="1"/>
</dbReference>
<dbReference type="InterPro" id="IPR010982">
    <property type="entry name" value="Lambda_DNA-bd_dom_sf"/>
</dbReference>
<comment type="caution">
    <text evidence="2">The sequence shown here is derived from an EMBL/GenBank/DDBJ whole genome shotgun (WGS) entry which is preliminary data.</text>
</comment>
<dbReference type="Gene3D" id="1.10.260.40">
    <property type="entry name" value="lambda repressor-like DNA-binding domains"/>
    <property type="match status" value="1"/>
</dbReference>
<dbReference type="GO" id="GO:0003677">
    <property type="term" value="F:DNA binding"/>
    <property type="evidence" value="ECO:0007669"/>
    <property type="project" value="InterPro"/>
</dbReference>
<evidence type="ECO:0000259" key="1">
    <source>
        <dbReference type="PROSITE" id="PS50943"/>
    </source>
</evidence>
<dbReference type="InterPro" id="IPR001387">
    <property type="entry name" value="Cro/C1-type_HTH"/>
</dbReference>
<reference evidence="2 3" key="1">
    <citation type="submission" date="2018-10" db="EMBL/GenBank/DDBJ databases">
        <title>Sequencing the genomes of 1000 actinobacteria strains.</title>
        <authorList>
            <person name="Klenk H.-P."/>
        </authorList>
    </citation>
    <scope>NUCLEOTIDE SEQUENCE [LARGE SCALE GENOMIC DNA]</scope>
    <source>
        <strain evidence="2 3">DSM 43800</strain>
    </source>
</reference>
<dbReference type="EMBL" id="RBXO01000001">
    <property type="protein sequence ID" value="RKT52468.1"/>
    <property type="molecule type" value="Genomic_DNA"/>
</dbReference>
<evidence type="ECO:0000313" key="3">
    <source>
        <dbReference type="Proteomes" id="UP000282084"/>
    </source>
</evidence>
<name>A0A495VXW8_9PSEU</name>
<feature type="domain" description="HTH cro/C1-type" evidence="1">
    <location>
        <begin position="88"/>
        <end position="107"/>
    </location>
</feature>
<evidence type="ECO:0000313" key="2">
    <source>
        <dbReference type="EMBL" id="RKT52468.1"/>
    </source>
</evidence>
<organism evidence="2 3">
    <name type="scientific">Saccharothrix australiensis</name>
    <dbReference type="NCBI Taxonomy" id="2072"/>
    <lineage>
        <taxon>Bacteria</taxon>
        <taxon>Bacillati</taxon>
        <taxon>Actinomycetota</taxon>
        <taxon>Actinomycetes</taxon>
        <taxon>Pseudonocardiales</taxon>
        <taxon>Pseudonocardiaceae</taxon>
        <taxon>Saccharothrix</taxon>
    </lineage>
</organism>
<keyword evidence="3" id="KW-1185">Reference proteome</keyword>
<gene>
    <name evidence="2" type="ORF">C8E97_0982</name>
</gene>
<accession>A0A495VXW8</accession>
<dbReference type="AlphaFoldDB" id="A0A495VXW8"/>
<sequence>MPRAVRSVRQEQRLQSVELRNNGKTWAEIAQIFADQYGFNMRVALRVAHDWSQRDTAERWNAQWPDDPKTAKNISYWELWPSATGYAPSLDVLARLARLYECSVADLTRDCGDFRYSDAAYRRSKELARISREMQSSESIDTLIDRLEETDVEEMAKMARGWAQSSNSPVTRRALLLKVSSALTLATAGLGAPTDEASGSFKRDLHGNQAVYTGIWHSRYVYPSSGRGQNFVGQHYVVLQQEDRSLTGHSLPHSTGSELRLDLSVAASVVSGSWRERTSPTGYYGGAVYHGTLQMIVDPSGRRMCGKWVGFGRDFAINNGDWELTWCGSDISRSAQNTYSGKF</sequence>
<dbReference type="Proteomes" id="UP000282084">
    <property type="component" value="Unassembled WGS sequence"/>
</dbReference>
<proteinExistence type="predicted"/>
<protein>
    <recommendedName>
        <fullName evidence="1">HTH cro/C1-type domain-containing protein</fullName>
    </recommendedName>
</protein>